<dbReference type="Gene3D" id="1.10.530.40">
    <property type="match status" value="1"/>
</dbReference>
<dbReference type="AlphaFoldDB" id="A0A7W2FMM9"/>
<dbReference type="RefSeq" id="WP_182105541.1">
    <property type="nucleotide sequence ID" value="NZ_JACFYF010000001.1"/>
</dbReference>
<dbReference type="InterPro" id="IPR034690">
    <property type="entry name" value="Endolysin_T4_type"/>
</dbReference>
<reference evidence="7 8" key="1">
    <citation type="submission" date="2020-07" db="EMBL/GenBank/DDBJ databases">
        <title>Vibrio marinisediminis sp. nov., isolated from marine sediment.</title>
        <authorList>
            <person name="Ji X."/>
        </authorList>
    </citation>
    <scope>NUCLEOTIDE SEQUENCE [LARGE SCALE GENOMIC DNA]</scope>
    <source>
        <strain evidence="7 8">404</strain>
    </source>
</reference>
<dbReference type="GO" id="GO:0003796">
    <property type="term" value="F:lysozyme activity"/>
    <property type="evidence" value="ECO:0007669"/>
    <property type="project" value="UniProtKB-EC"/>
</dbReference>
<dbReference type="HAMAP" id="MF_04110">
    <property type="entry name" value="ENDOLYSIN_T4"/>
    <property type="match status" value="1"/>
</dbReference>
<proteinExistence type="inferred from homology"/>
<organism evidence="7 8">
    <name type="scientific">Vibrio marinisediminis</name>
    <dbReference type="NCBI Taxonomy" id="2758441"/>
    <lineage>
        <taxon>Bacteria</taxon>
        <taxon>Pseudomonadati</taxon>
        <taxon>Pseudomonadota</taxon>
        <taxon>Gammaproteobacteria</taxon>
        <taxon>Vibrionales</taxon>
        <taxon>Vibrionaceae</taxon>
        <taxon>Vibrio</taxon>
    </lineage>
</organism>
<comment type="catalytic activity">
    <reaction evidence="1 6">
        <text>Hydrolysis of (1-&gt;4)-beta-linkages between N-acetylmuramic acid and N-acetyl-D-glucosamine residues in a peptidoglycan and between N-acetyl-D-glucosamine residues in chitodextrins.</text>
        <dbReference type="EC" id="3.2.1.17"/>
    </reaction>
</comment>
<evidence type="ECO:0000256" key="4">
    <source>
        <dbReference type="ARBA" id="ARBA00022801"/>
    </source>
</evidence>
<dbReference type="InterPro" id="IPR023347">
    <property type="entry name" value="Lysozyme_dom_sf"/>
</dbReference>
<evidence type="ECO:0000256" key="2">
    <source>
        <dbReference type="ARBA" id="ARBA00022529"/>
    </source>
</evidence>
<dbReference type="Proteomes" id="UP000571701">
    <property type="component" value="Unassembled WGS sequence"/>
</dbReference>
<dbReference type="Pfam" id="PF00959">
    <property type="entry name" value="Phage_lysozyme"/>
    <property type="match status" value="1"/>
</dbReference>
<evidence type="ECO:0000256" key="5">
    <source>
        <dbReference type="ARBA" id="ARBA00023295"/>
    </source>
</evidence>
<dbReference type="InterPro" id="IPR051018">
    <property type="entry name" value="Bacteriophage_GH24"/>
</dbReference>
<dbReference type="GO" id="GO:0009253">
    <property type="term" value="P:peptidoglycan catabolic process"/>
    <property type="evidence" value="ECO:0007669"/>
    <property type="project" value="InterPro"/>
</dbReference>
<gene>
    <name evidence="7" type="ORF">H2O73_00720</name>
</gene>
<comment type="similarity">
    <text evidence="6">Belongs to the glycosyl hydrolase 24 family.</text>
</comment>
<dbReference type="PANTHER" id="PTHR38107:SF4">
    <property type="entry name" value="LYSOZYME"/>
    <property type="match status" value="1"/>
</dbReference>
<evidence type="ECO:0000256" key="3">
    <source>
        <dbReference type="ARBA" id="ARBA00022638"/>
    </source>
</evidence>
<dbReference type="InterPro" id="IPR002196">
    <property type="entry name" value="Glyco_hydro_24"/>
</dbReference>
<keyword evidence="5 6" id="KW-0326">Glycosidase</keyword>
<comment type="caution">
    <text evidence="7">The sequence shown here is derived from an EMBL/GenBank/DDBJ whole genome shotgun (WGS) entry which is preliminary data.</text>
</comment>
<dbReference type="GO" id="GO:0042742">
    <property type="term" value="P:defense response to bacterium"/>
    <property type="evidence" value="ECO:0007669"/>
    <property type="project" value="UniProtKB-KW"/>
</dbReference>
<keyword evidence="2 6" id="KW-0929">Antimicrobial</keyword>
<evidence type="ECO:0000256" key="6">
    <source>
        <dbReference type="RuleBase" id="RU003788"/>
    </source>
</evidence>
<keyword evidence="8" id="KW-1185">Reference proteome</keyword>
<dbReference type="SUPFAM" id="SSF53955">
    <property type="entry name" value="Lysozyme-like"/>
    <property type="match status" value="1"/>
</dbReference>
<name>A0A7W2FMM9_9VIBR</name>
<dbReference type="GO" id="GO:0016998">
    <property type="term" value="P:cell wall macromolecule catabolic process"/>
    <property type="evidence" value="ECO:0007669"/>
    <property type="project" value="InterPro"/>
</dbReference>
<dbReference type="EMBL" id="JACFYF010000001">
    <property type="protein sequence ID" value="MBA5760848.1"/>
    <property type="molecule type" value="Genomic_DNA"/>
</dbReference>
<keyword evidence="4 6" id="KW-0378">Hydrolase</keyword>
<evidence type="ECO:0000256" key="1">
    <source>
        <dbReference type="ARBA" id="ARBA00000632"/>
    </source>
</evidence>
<dbReference type="EC" id="3.2.1.17" evidence="6"/>
<evidence type="ECO:0000313" key="8">
    <source>
        <dbReference type="Proteomes" id="UP000571701"/>
    </source>
</evidence>
<dbReference type="GO" id="GO:0031640">
    <property type="term" value="P:killing of cells of another organism"/>
    <property type="evidence" value="ECO:0007669"/>
    <property type="project" value="UniProtKB-KW"/>
</dbReference>
<dbReference type="CDD" id="cd16901">
    <property type="entry name" value="lyz_P1"/>
    <property type="match status" value="1"/>
</dbReference>
<accession>A0A7W2FMM9</accession>
<dbReference type="PANTHER" id="PTHR38107">
    <property type="match status" value="1"/>
</dbReference>
<protein>
    <recommendedName>
        <fullName evidence="6">Lysozyme</fullName>
        <ecNumber evidence="6">3.2.1.17</ecNumber>
    </recommendedName>
</protein>
<sequence>MSIKQRIITGAVCSVMTVLAVVFEKEPELKTSPQGLAHIADMEGCRLKAYQCSADKWTAGLGHTEGVKPGSQITINQAADYFIQDVTKAERVVNRVISQKPNQGEYDMMVSFVFNLGAGNFKRSTLLKQFNAELNTQACNQYPRWVYVNGKDCRIEESNCEGIVTRREIEQNVCLYGWDSPKTRGLYVYQN</sequence>
<dbReference type="InterPro" id="IPR023346">
    <property type="entry name" value="Lysozyme-like_dom_sf"/>
</dbReference>
<keyword evidence="3 6" id="KW-0081">Bacteriolytic enzyme</keyword>
<evidence type="ECO:0000313" key="7">
    <source>
        <dbReference type="EMBL" id="MBA5760848.1"/>
    </source>
</evidence>